<dbReference type="Pfam" id="PF01202">
    <property type="entry name" value="SKI"/>
    <property type="match status" value="1"/>
</dbReference>
<organism evidence="1 2">
    <name type="scientific">Streptomyces beihaiensis</name>
    <dbReference type="NCBI Taxonomy" id="2984495"/>
    <lineage>
        <taxon>Bacteria</taxon>
        <taxon>Bacillati</taxon>
        <taxon>Actinomycetota</taxon>
        <taxon>Actinomycetes</taxon>
        <taxon>Kitasatosporales</taxon>
        <taxon>Streptomycetaceae</taxon>
        <taxon>Streptomyces</taxon>
    </lineage>
</organism>
<evidence type="ECO:0000313" key="1">
    <source>
        <dbReference type="EMBL" id="MCX3062903.1"/>
    </source>
</evidence>
<accession>A0ABT3U0R0</accession>
<reference evidence="1" key="1">
    <citation type="submission" date="2022-10" db="EMBL/GenBank/DDBJ databases">
        <title>Streptomyces beihaiensis sp. nov., a chitin degrading actinobacterium, isolated from shrimp pond soil.</title>
        <authorList>
            <person name="Xie J."/>
            <person name="Shen N."/>
        </authorList>
    </citation>
    <scope>NUCLEOTIDE SEQUENCE</scope>
    <source>
        <strain evidence="1">GXMU-J5</strain>
    </source>
</reference>
<sequence length="103" mass="11143">MTGQLTVLVRPHGGGQVQRRAAADRVGQGGLPAIYLAMRATETVKRIGVDAARPLLTGNPHMRWRELMEARRHSYEESATVVVTDHRTAGEVADATLATLSDP</sequence>
<gene>
    <name evidence="1" type="ORF">OFY01_24710</name>
</gene>
<proteinExistence type="predicted"/>
<dbReference type="RefSeq" id="WP_266603415.1">
    <property type="nucleotide sequence ID" value="NZ_JAPHNL010000286.1"/>
</dbReference>
<evidence type="ECO:0000313" key="2">
    <source>
        <dbReference type="Proteomes" id="UP001163064"/>
    </source>
</evidence>
<keyword evidence="2" id="KW-1185">Reference proteome</keyword>
<protein>
    <recommendedName>
        <fullName evidence="3">Shikimate kinase</fullName>
    </recommendedName>
</protein>
<evidence type="ECO:0008006" key="3">
    <source>
        <dbReference type="Google" id="ProtNLM"/>
    </source>
</evidence>
<name>A0ABT3U0R0_9ACTN</name>
<dbReference type="InterPro" id="IPR031322">
    <property type="entry name" value="Shikimate/glucono_kinase"/>
</dbReference>
<comment type="caution">
    <text evidence="1">The sequence shown here is derived from an EMBL/GenBank/DDBJ whole genome shotgun (WGS) entry which is preliminary data.</text>
</comment>
<dbReference type="Proteomes" id="UP001163064">
    <property type="component" value="Unassembled WGS sequence"/>
</dbReference>
<dbReference type="Gene3D" id="3.40.50.300">
    <property type="entry name" value="P-loop containing nucleotide triphosphate hydrolases"/>
    <property type="match status" value="1"/>
</dbReference>
<dbReference type="EMBL" id="JAPHNL010000286">
    <property type="protein sequence ID" value="MCX3062903.1"/>
    <property type="molecule type" value="Genomic_DNA"/>
</dbReference>
<dbReference type="InterPro" id="IPR027417">
    <property type="entry name" value="P-loop_NTPase"/>
</dbReference>